<organism evidence="10 11">
    <name type="scientific">Nitrospirillum amazonense</name>
    <dbReference type="NCBI Taxonomy" id="28077"/>
    <lineage>
        <taxon>Bacteria</taxon>
        <taxon>Pseudomonadati</taxon>
        <taxon>Pseudomonadota</taxon>
        <taxon>Alphaproteobacteria</taxon>
        <taxon>Rhodospirillales</taxon>
        <taxon>Azospirillaceae</taxon>
        <taxon>Nitrospirillum</taxon>
    </lineage>
</organism>
<dbReference type="Gene3D" id="2.60.40.1180">
    <property type="entry name" value="Golgi alpha-mannosidase II"/>
    <property type="match status" value="1"/>
</dbReference>
<dbReference type="InterPro" id="IPR057739">
    <property type="entry name" value="Glyco_hydro_29_N"/>
</dbReference>
<dbReference type="GO" id="GO:0016139">
    <property type="term" value="P:glycoside catabolic process"/>
    <property type="evidence" value="ECO:0007669"/>
    <property type="project" value="TreeGrafter"/>
</dbReference>
<evidence type="ECO:0000259" key="8">
    <source>
        <dbReference type="Pfam" id="PF01120"/>
    </source>
</evidence>
<keyword evidence="11" id="KW-1185">Reference proteome</keyword>
<dbReference type="InterPro" id="IPR006311">
    <property type="entry name" value="TAT_signal"/>
</dbReference>
<gene>
    <name evidence="10" type="ORF">FBZ90_12523</name>
</gene>
<dbReference type="InterPro" id="IPR016286">
    <property type="entry name" value="FUC_metazoa-typ"/>
</dbReference>
<comment type="caution">
    <text evidence="10">The sequence shown here is derived from an EMBL/GenBank/DDBJ whole genome shotgun (WGS) entry which is preliminary data.</text>
</comment>
<feature type="chain" id="PRO_5021713160" description="alpha-L-fucosidase" evidence="7">
    <location>
        <begin position="31"/>
        <end position="542"/>
    </location>
</feature>
<sequence>MVSLTRRDLVRYGGAVSALSLSAGSLPAGAATTPGSAAGPFQPTWESLAAGYQAPTWFRDAKFGIWAHWGPQCAPEYGDWYARRMYTQGESVYQHHVETYGHPTQFGFMELINRWKAERWDPEELTKLYKAAGAKYLVSMACHHDNFDNFDSRHHAWNATRVGPGKDIVGGWAAAARKHGLRFGVSNHASHAWHWYQTAYGYDATGPHAGQRYDAFRLTKADGAGKWWQGLDPQDLYTGRNMVIPDGITDLAAMNAWHEAHDRIWNESVPPNNRAFAETWLKRCQDLMDRYQPDLVYFDDTGLPLGDYGLRATAHYYNQSVARKGAVDVVVNCKELTDLQRRAVVADIERGFADHIVAEPWQTDTCLGDWHYSRPLYERKGYLTALQVVQRLVDVVSKNGCLLLNVPVRSDGTIDELERGILQELVGWMAANSEGIFDSRPWNTYGEGPTEVAAGQFNEAKLRPFTAEDIRFTVKGDTLYAYAQEWPAGKSLTIRTLTPATRPVQRVDLLGGGPLEFKQANDGVTVTLPDRRPTFTPAFRIR</sequence>
<keyword evidence="5" id="KW-0378">Hydrolase</keyword>
<dbReference type="EC" id="3.2.1.51" evidence="3"/>
<dbReference type="Pfam" id="PF01120">
    <property type="entry name" value="Alpha_L_fucos"/>
    <property type="match status" value="1"/>
</dbReference>
<dbReference type="EMBL" id="VITR01000025">
    <property type="protein sequence ID" value="TWB34553.1"/>
    <property type="molecule type" value="Genomic_DNA"/>
</dbReference>
<keyword evidence="6" id="KW-0326">Glycosidase</keyword>
<reference evidence="10 11" key="1">
    <citation type="submission" date="2019-06" db="EMBL/GenBank/DDBJ databases">
        <title>Genomic Encyclopedia of Type Strains, Phase IV (KMG-V): Genome sequencing to study the core and pangenomes of soil and plant-associated prokaryotes.</title>
        <authorList>
            <person name="Whitman W."/>
        </authorList>
    </citation>
    <scope>NUCLEOTIDE SEQUENCE [LARGE SCALE GENOMIC DNA]</scope>
    <source>
        <strain evidence="10 11">BR 11622</strain>
    </source>
</reference>
<dbReference type="SUPFAM" id="SSF51445">
    <property type="entry name" value="(Trans)glycosidases"/>
    <property type="match status" value="1"/>
</dbReference>
<protein>
    <recommendedName>
        <fullName evidence="3">alpha-L-fucosidase</fullName>
        <ecNumber evidence="3">3.2.1.51</ecNumber>
    </recommendedName>
</protein>
<keyword evidence="4 7" id="KW-0732">Signal</keyword>
<dbReference type="InterPro" id="IPR013780">
    <property type="entry name" value="Glyco_hydro_b"/>
</dbReference>
<proteinExistence type="inferred from homology"/>
<feature type="domain" description="Alpha-L-fucosidase C-terminal" evidence="9">
    <location>
        <begin position="466"/>
        <end position="534"/>
    </location>
</feature>
<accession>A0A560GKQ0</accession>
<evidence type="ECO:0000256" key="7">
    <source>
        <dbReference type="SAM" id="SignalP"/>
    </source>
</evidence>
<dbReference type="RefSeq" id="WP_186456058.1">
    <property type="nucleotide sequence ID" value="NZ_VITR01000025.1"/>
</dbReference>
<evidence type="ECO:0000256" key="2">
    <source>
        <dbReference type="ARBA" id="ARBA00007951"/>
    </source>
</evidence>
<evidence type="ECO:0000256" key="3">
    <source>
        <dbReference type="ARBA" id="ARBA00012662"/>
    </source>
</evidence>
<dbReference type="AlphaFoldDB" id="A0A560GKQ0"/>
<feature type="signal peptide" evidence="7">
    <location>
        <begin position="1"/>
        <end position="30"/>
    </location>
</feature>
<dbReference type="GO" id="GO:0006004">
    <property type="term" value="P:fucose metabolic process"/>
    <property type="evidence" value="ECO:0007669"/>
    <property type="project" value="InterPro"/>
</dbReference>
<dbReference type="InterPro" id="IPR017853">
    <property type="entry name" value="GH"/>
</dbReference>
<evidence type="ECO:0000313" key="11">
    <source>
        <dbReference type="Proteomes" id="UP000315751"/>
    </source>
</evidence>
<evidence type="ECO:0000256" key="5">
    <source>
        <dbReference type="ARBA" id="ARBA00022801"/>
    </source>
</evidence>
<evidence type="ECO:0000259" key="9">
    <source>
        <dbReference type="Pfam" id="PF16757"/>
    </source>
</evidence>
<name>A0A560GKQ0_9PROT</name>
<dbReference type="Gene3D" id="3.20.20.80">
    <property type="entry name" value="Glycosidases"/>
    <property type="match status" value="1"/>
</dbReference>
<dbReference type="SMART" id="SM00812">
    <property type="entry name" value="Alpha_L_fucos"/>
    <property type="match status" value="1"/>
</dbReference>
<dbReference type="PROSITE" id="PS51318">
    <property type="entry name" value="TAT"/>
    <property type="match status" value="1"/>
</dbReference>
<comment type="function">
    <text evidence="1">Alpha-L-fucosidase is responsible for hydrolyzing the alpha-1,6-linked fucose joined to the reducing-end N-acetylglucosamine of the carbohydrate moieties of glycoproteins.</text>
</comment>
<dbReference type="Proteomes" id="UP000315751">
    <property type="component" value="Unassembled WGS sequence"/>
</dbReference>
<dbReference type="InterPro" id="IPR031919">
    <property type="entry name" value="Fucosidase_C"/>
</dbReference>
<evidence type="ECO:0000256" key="1">
    <source>
        <dbReference type="ARBA" id="ARBA00004071"/>
    </source>
</evidence>
<evidence type="ECO:0000256" key="4">
    <source>
        <dbReference type="ARBA" id="ARBA00022729"/>
    </source>
</evidence>
<evidence type="ECO:0000313" key="10">
    <source>
        <dbReference type="EMBL" id="TWB34553.1"/>
    </source>
</evidence>
<feature type="domain" description="Glycoside hydrolase family 29 N-terminal" evidence="8">
    <location>
        <begin position="36"/>
        <end position="434"/>
    </location>
</feature>
<dbReference type="PIRSF" id="PIRSF001092">
    <property type="entry name" value="Alpha-L-fucosidase"/>
    <property type="match status" value="1"/>
</dbReference>
<dbReference type="InterPro" id="IPR000933">
    <property type="entry name" value="Glyco_hydro_29"/>
</dbReference>
<dbReference type="GO" id="GO:0005764">
    <property type="term" value="C:lysosome"/>
    <property type="evidence" value="ECO:0007669"/>
    <property type="project" value="TreeGrafter"/>
</dbReference>
<dbReference type="Pfam" id="PF16757">
    <property type="entry name" value="Fucosidase_C"/>
    <property type="match status" value="1"/>
</dbReference>
<comment type="similarity">
    <text evidence="2">Belongs to the glycosyl hydrolase 29 family.</text>
</comment>
<dbReference type="GO" id="GO:0004560">
    <property type="term" value="F:alpha-L-fucosidase activity"/>
    <property type="evidence" value="ECO:0007669"/>
    <property type="project" value="InterPro"/>
</dbReference>
<evidence type="ECO:0000256" key="6">
    <source>
        <dbReference type="ARBA" id="ARBA00023295"/>
    </source>
</evidence>
<dbReference type="PANTHER" id="PTHR10030:SF37">
    <property type="entry name" value="ALPHA-L-FUCOSIDASE-RELATED"/>
    <property type="match status" value="1"/>
</dbReference>
<dbReference type="PANTHER" id="PTHR10030">
    <property type="entry name" value="ALPHA-L-FUCOSIDASE"/>
    <property type="match status" value="1"/>
</dbReference>